<evidence type="ECO:0008006" key="9">
    <source>
        <dbReference type="Google" id="ProtNLM"/>
    </source>
</evidence>
<feature type="transmembrane region" description="Helical" evidence="6">
    <location>
        <begin position="292"/>
        <end position="325"/>
    </location>
</feature>
<dbReference type="PANTHER" id="PTHR47089">
    <property type="entry name" value="ABC TRANSPORTER, PERMEASE PROTEIN"/>
    <property type="match status" value="1"/>
</dbReference>
<feature type="transmembrane region" description="Helical" evidence="6">
    <location>
        <begin position="75"/>
        <end position="96"/>
    </location>
</feature>
<dbReference type="GO" id="GO:0022857">
    <property type="term" value="F:transmembrane transporter activity"/>
    <property type="evidence" value="ECO:0007669"/>
    <property type="project" value="InterPro"/>
</dbReference>
<dbReference type="AlphaFoldDB" id="A0A162K4K5"/>
<dbReference type="CDD" id="cd06580">
    <property type="entry name" value="TM_PBP1_transp_TpRbsC_like"/>
    <property type="match status" value="1"/>
</dbReference>
<dbReference type="PANTHER" id="PTHR47089:SF1">
    <property type="entry name" value="GUANOSINE ABC TRANSPORTER PERMEASE PROTEIN NUPP"/>
    <property type="match status" value="1"/>
</dbReference>
<evidence type="ECO:0000256" key="3">
    <source>
        <dbReference type="ARBA" id="ARBA00022692"/>
    </source>
</evidence>
<feature type="transmembrane region" description="Helical" evidence="6">
    <location>
        <begin position="337"/>
        <end position="357"/>
    </location>
</feature>
<dbReference type="OrthoDB" id="9809785at2"/>
<evidence type="ECO:0000256" key="1">
    <source>
        <dbReference type="ARBA" id="ARBA00004651"/>
    </source>
</evidence>
<keyword evidence="2" id="KW-1003">Cell membrane</keyword>
<comment type="subcellular location">
    <subcellularLocation>
        <location evidence="1">Cell membrane</location>
        <topology evidence="1">Multi-pass membrane protein</topology>
    </subcellularLocation>
</comment>
<organism evidence="7 8">
    <name type="scientific">Tistrella mobilis</name>
    <dbReference type="NCBI Taxonomy" id="171437"/>
    <lineage>
        <taxon>Bacteria</taxon>
        <taxon>Pseudomonadati</taxon>
        <taxon>Pseudomonadota</taxon>
        <taxon>Alphaproteobacteria</taxon>
        <taxon>Geminicoccales</taxon>
        <taxon>Geminicoccaceae</taxon>
        <taxon>Tistrella</taxon>
    </lineage>
</organism>
<dbReference type="GO" id="GO:0005886">
    <property type="term" value="C:plasma membrane"/>
    <property type="evidence" value="ECO:0007669"/>
    <property type="project" value="UniProtKB-SubCell"/>
</dbReference>
<protein>
    <recommendedName>
        <fullName evidence="9">ABC transporter permease</fullName>
    </recommendedName>
</protein>
<dbReference type="GeneID" id="97243074"/>
<dbReference type="InterPro" id="IPR001851">
    <property type="entry name" value="ABC_transp_permease"/>
</dbReference>
<evidence type="ECO:0000256" key="2">
    <source>
        <dbReference type="ARBA" id="ARBA00022475"/>
    </source>
</evidence>
<gene>
    <name evidence="7" type="ORF">AUP44_12690</name>
</gene>
<dbReference type="EMBL" id="LPZR01000197">
    <property type="protein sequence ID" value="KYO50471.1"/>
    <property type="molecule type" value="Genomic_DNA"/>
</dbReference>
<feature type="transmembrane region" description="Helical" evidence="6">
    <location>
        <begin position="164"/>
        <end position="183"/>
    </location>
</feature>
<evidence type="ECO:0000313" key="7">
    <source>
        <dbReference type="EMBL" id="KYO50471.1"/>
    </source>
</evidence>
<dbReference type="RefSeq" id="WP_062767934.1">
    <property type="nucleotide sequence ID" value="NZ_CP121045.1"/>
</dbReference>
<sequence length="376" mass="38970">MADLTVPAGRRPRLAFRLIATPRRDVRPRHTLLALAVGLGVGLGATVAMLAAAGVPPRDVLNEFVIYTFFSSEGLALTMVAATPLIVVGLAAAAALRIGFWNIGIEGQAWMGAVCATWVAVADIGSPGARLLLMALAAMAGGALMALPPLILKRRLGVNEIITTLLLNYVAALFVQHLVFGVWKDPASSFPYSESFEPGVERLAGLGWGKVHVGLIVALALAALLWLVAERSRIGAWVAAVGADARVAFACGLPVAGVIAGAVLLSGALAGLGGFMIAAGQEYRLTQALATGTGFSAIVIAFLARFGVIPVVIVAILTAGLYVAGDTAQVFYQLPRAVVLLIQGVILVSVVSADMLARYGIRLHRAGPHPARGDRP</sequence>
<evidence type="ECO:0000256" key="5">
    <source>
        <dbReference type="ARBA" id="ARBA00023136"/>
    </source>
</evidence>
<evidence type="ECO:0000313" key="8">
    <source>
        <dbReference type="Proteomes" id="UP000075787"/>
    </source>
</evidence>
<evidence type="ECO:0000256" key="6">
    <source>
        <dbReference type="SAM" id="Phobius"/>
    </source>
</evidence>
<feature type="transmembrane region" description="Helical" evidence="6">
    <location>
        <begin position="32"/>
        <end position="55"/>
    </location>
</feature>
<comment type="caution">
    <text evidence="7">The sequence shown here is derived from an EMBL/GenBank/DDBJ whole genome shotgun (WGS) entry which is preliminary data.</text>
</comment>
<dbReference type="Proteomes" id="UP000075787">
    <property type="component" value="Unassembled WGS sequence"/>
</dbReference>
<feature type="transmembrane region" description="Helical" evidence="6">
    <location>
        <begin position="108"/>
        <end position="125"/>
    </location>
</feature>
<dbReference type="Pfam" id="PF02653">
    <property type="entry name" value="BPD_transp_2"/>
    <property type="match status" value="1"/>
</dbReference>
<feature type="transmembrane region" description="Helical" evidence="6">
    <location>
        <begin position="203"/>
        <end position="227"/>
    </location>
</feature>
<name>A0A162K4K5_9PROT</name>
<keyword evidence="5 6" id="KW-0472">Membrane</keyword>
<reference evidence="7 8" key="1">
    <citation type="submission" date="2015-12" db="EMBL/GenBank/DDBJ databases">
        <title>Genome sequence of Tistrella mobilis MCCC 1A02139.</title>
        <authorList>
            <person name="Lu L."/>
            <person name="Lai Q."/>
            <person name="Shao Z."/>
            <person name="Qian P."/>
        </authorList>
    </citation>
    <scope>NUCLEOTIDE SEQUENCE [LARGE SCALE GENOMIC DNA]</scope>
    <source>
        <strain evidence="7 8">MCCC 1A02139</strain>
    </source>
</reference>
<proteinExistence type="predicted"/>
<keyword evidence="3 6" id="KW-0812">Transmembrane</keyword>
<accession>A0A162K4K5</accession>
<evidence type="ECO:0000256" key="4">
    <source>
        <dbReference type="ARBA" id="ARBA00022989"/>
    </source>
</evidence>
<feature type="transmembrane region" description="Helical" evidence="6">
    <location>
        <begin position="131"/>
        <end position="152"/>
    </location>
</feature>
<keyword evidence="4 6" id="KW-1133">Transmembrane helix</keyword>